<organism evidence="4 5">
    <name type="scientific">Nitzschia inconspicua</name>
    <dbReference type="NCBI Taxonomy" id="303405"/>
    <lineage>
        <taxon>Eukaryota</taxon>
        <taxon>Sar</taxon>
        <taxon>Stramenopiles</taxon>
        <taxon>Ochrophyta</taxon>
        <taxon>Bacillariophyta</taxon>
        <taxon>Bacillariophyceae</taxon>
        <taxon>Bacillariophycidae</taxon>
        <taxon>Bacillariales</taxon>
        <taxon>Bacillariaceae</taxon>
        <taxon>Nitzschia</taxon>
    </lineage>
</organism>
<proteinExistence type="predicted"/>
<name>A0A9K3PE47_9STRA</name>
<keyword evidence="1" id="KW-0597">Phosphoprotein</keyword>
<dbReference type="GO" id="GO:0006364">
    <property type="term" value="P:rRNA processing"/>
    <property type="evidence" value="ECO:0007669"/>
    <property type="project" value="InterPro"/>
</dbReference>
<evidence type="ECO:0000256" key="1">
    <source>
        <dbReference type="ARBA" id="ARBA00022553"/>
    </source>
</evidence>
<keyword evidence="5" id="KW-1185">Reference proteome</keyword>
<dbReference type="Proteomes" id="UP000693970">
    <property type="component" value="Unassembled WGS sequence"/>
</dbReference>
<evidence type="ECO:0000256" key="2">
    <source>
        <dbReference type="PROSITE-ProRule" id="PRU00221"/>
    </source>
</evidence>
<dbReference type="PANTHER" id="PTHR14091:SF0">
    <property type="entry name" value="PERIODIC TRYPTOPHAN PROTEIN 1 HOMOLOG"/>
    <property type="match status" value="1"/>
</dbReference>
<dbReference type="EMBL" id="JAGRRH010000025">
    <property type="protein sequence ID" value="KAG7341789.1"/>
    <property type="molecule type" value="Genomic_DNA"/>
</dbReference>
<feature type="repeat" description="WD" evidence="2">
    <location>
        <begin position="454"/>
        <end position="496"/>
    </location>
</feature>
<dbReference type="InterPro" id="IPR044285">
    <property type="entry name" value="PWP1"/>
</dbReference>
<feature type="region of interest" description="Disordered" evidence="3">
    <location>
        <begin position="571"/>
        <end position="614"/>
    </location>
</feature>
<evidence type="ECO:0000313" key="5">
    <source>
        <dbReference type="Proteomes" id="UP000693970"/>
    </source>
</evidence>
<feature type="compositionally biased region" description="Polar residues" evidence="3">
    <location>
        <begin position="579"/>
        <end position="588"/>
    </location>
</feature>
<feature type="compositionally biased region" description="Acidic residues" evidence="3">
    <location>
        <begin position="128"/>
        <end position="142"/>
    </location>
</feature>
<dbReference type="InterPro" id="IPR001680">
    <property type="entry name" value="WD40_rpt"/>
</dbReference>
<feature type="compositionally biased region" description="Acidic residues" evidence="3">
    <location>
        <begin position="104"/>
        <end position="117"/>
    </location>
</feature>
<feature type="compositionally biased region" description="Acidic residues" evidence="3">
    <location>
        <begin position="174"/>
        <end position="187"/>
    </location>
</feature>
<evidence type="ECO:0000256" key="3">
    <source>
        <dbReference type="SAM" id="MobiDB-lite"/>
    </source>
</evidence>
<dbReference type="AlphaFoldDB" id="A0A9K3PE47"/>
<dbReference type="PROSITE" id="PS50082">
    <property type="entry name" value="WD_REPEATS_2"/>
    <property type="match status" value="3"/>
</dbReference>
<feature type="region of interest" description="Disordered" evidence="3">
    <location>
        <begin position="167"/>
        <end position="189"/>
    </location>
</feature>
<gene>
    <name evidence="4" type="ORF">IV203_006881</name>
</gene>
<evidence type="ECO:0000313" key="4">
    <source>
        <dbReference type="EMBL" id="KAG7341789.1"/>
    </source>
</evidence>
<feature type="repeat" description="WD" evidence="2">
    <location>
        <begin position="318"/>
        <end position="360"/>
    </location>
</feature>
<reference evidence="4" key="2">
    <citation type="submission" date="2021-04" db="EMBL/GenBank/DDBJ databases">
        <authorList>
            <person name="Podell S."/>
        </authorList>
    </citation>
    <scope>NUCLEOTIDE SEQUENCE</scope>
    <source>
        <strain evidence="4">Hildebrandi</strain>
    </source>
</reference>
<sequence length="614" mass="67248">MISAIEWVPIGVADPSPKKYEFSPAELELIQMMEEHNMSDLHDVQAHLSKEKAEGEKTSEQKQSKKATPSHDLPADLRMDEYSSEEDDDEAVQGTKIGRLLVEDNNDDSEMEEEMDDGKEKDTMAKDSDDDDESDDDDDLADVPDTREYTPVDLEGLKAIGLSQIGTNAPAYMDGDEDDEDENDSDAEDVRLQPNDAIVVVAKTEDDFAALEIHVYEPETGNLFVHHDIPLPAFPLSLAHGDISPNGAAGNFCAVGTFTPGIEIWNLDVLNALEPSCILGGEDTSMADEIMRHNIMNSSASKMQKQKMSSSSGSSLKPGSHTDAVMSLSWNKVHRQVIASGSADCTVKLWDVTQANSNQANATTMKHHKGKVQSVLWHPQEGTLLATGSYDRTVALVDARNSDNVKRVKLPADCEALAWDPFNPQFLTAASEDGTVTCWDVRKFSDKTPLWSIVANEYGGVSDLSYNHHVPGMLATCSVDKTVTLWDTYDAEQKLSNGPPKAKMNKDMRVGKLYTVNFYPSSPWLLGCAGGAKEIALWDMSHDDNVQRCFGGRSGISAKNNVLSEHAAGEKQEAFDAMMTQTASSQPTKEANAEKSSTKSKKKNKNKKVHKAGR</sequence>
<feature type="region of interest" description="Disordered" evidence="3">
    <location>
        <begin position="36"/>
        <end position="150"/>
    </location>
</feature>
<feature type="region of interest" description="Disordered" evidence="3">
    <location>
        <begin position="299"/>
        <end position="320"/>
    </location>
</feature>
<dbReference type="PROSITE" id="PS00678">
    <property type="entry name" value="WD_REPEATS_1"/>
    <property type="match status" value="1"/>
</dbReference>
<keyword evidence="2" id="KW-0853">WD repeat</keyword>
<feature type="compositionally biased region" description="Basic residues" evidence="3">
    <location>
        <begin position="598"/>
        <end position="614"/>
    </location>
</feature>
<dbReference type="PROSITE" id="PS50294">
    <property type="entry name" value="WD_REPEATS_REGION"/>
    <property type="match status" value="1"/>
</dbReference>
<protein>
    <submittedName>
        <fullName evidence="4">WD-40 repeat-containing protein</fullName>
    </submittedName>
</protein>
<dbReference type="SMART" id="SM00320">
    <property type="entry name" value="WD40"/>
    <property type="match status" value="5"/>
</dbReference>
<dbReference type="InterPro" id="IPR019775">
    <property type="entry name" value="WD40_repeat_CS"/>
</dbReference>
<feature type="compositionally biased region" description="Acidic residues" evidence="3">
    <location>
        <begin position="82"/>
        <end position="91"/>
    </location>
</feature>
<dbReference type="Pfam" id="PF00400">
    <property type="entry name" value="WD40"/>
    <property type="match status" value="4"/>
</dbReference>
<feature type="repeat" description="WD" evidence="2">
    <location>
        <begin position="365"/>
        <end position="407"/>
    </location>
</feature>
<feature type="compositionally biased region" description="Low complexity" evidence="3">
    <location>
        <begin position="299"/>
        <end position="319"/>
    </location>
</feature>
<reference evidence="4" key="1">
    <citation type="journal article" date="2021" name="Sci. Rep.">
        <title>Diploid genomic architecture of Nitzschia inconspicua, an elite biomass production diatom.</title>
        <authorList>
            <person name="Oliver A."/>
            <person name="Podell S."/>
            <person name="Pinowska A."/>
            <person name="Traller J.C."/>
            <person name="Smith S.R."/>
            <person name="McClure R."/>
            <person name="Beliaev A."/>
            <person name="Bohutskyi P."/>
            <person name="Hill E.A."/>
            <person name="Rabines A."/>
            <person name="Zheng H."/>
            <person name="Allen L.Z."/>
            <person name="Kuo A."/>
            <person name="Grigoriev I.V."/>
            <person name="Allen A.E."/>
            <person name="Hazlebeck D."/>
            <person name="Allen E.E."/>
        </authorList>
    </citation>
    <scope>NUCLEOTIDE SEQUENCE</scope>
    <source>
        <strain evidence="4">Hildebrandi</strain>
    </source>
</reference>
<accession>A0A9K3PE47</accession>
<comment type="caution">
    <text evidence="4">The sequence shown here is derived from an EMBL/GenBank/DDBJ whole genome shotgun (WGS) entry which is preliminary data.</text>
</comment>
<feature type="compositionally biased region" description="Basic and acidic residues" evidence="3">
    <location>
        <begin position="36"/>
        <end position="63"/>
    </location>
</feature>
<feature type="compositionally biased region" description="Basic and acidic residues" evidence="3">
    <location>
        <begin position="118"/>
        <end position="127"/>
    </location>
</feature>
<dbReference type="GO" id="GO:0005634">
    <property type="term" value="C:nucleus"/>
    <property type="evidence" value="ECO:0007669"/>
    <property type="project" value="TreeGrafter"/>
</dbReference>
<dbReference type="OrthoDB" id="270624at2759"/>
<dbReference type="PANTHER" id="PTHR14091">
    <property type="entry name" value="PERIODIC TRYPTOPHAN PROTEIN 1"/>
    <property type="match status" value="1"/>
</dbReference>